<accession>A0A484VE72</accession>
<proteinExistence type="predicted"/>
<dbReference type="AlphaFoldDB" id="A0A484VE72"/>
<evidence type="ECO:0000313" key="1">
    <source>
        <dbReference type="EMBL" id="VFR96473.1"/>
    </source>
</evidence>
<organism evidence="1">
    <name type="scientific">plant metagenome</name>
    <dbReference type="NCBI Taxonomy" id="1297885"/>
    <lineage>
        <taxon>unclassified sequences</taxon>
        <taxon>metagenomes</taxon>
        <taxon>organismal metagenomes</taxon>
    </lineage>
</organism>
<protein>
    <submittedName>
        <fullName evidence="1">Uncharacterized protein</fullName>
    </submittedName>
</protein>
<dbReference type="EMBL" id="CAADIO010000049">
    <property type="protein sequence ID" value="VFR96473.1"/>
    <property type="molecule type" value="Genomic_DNA"/>
</dbReference>
<sequence length="76" mass="8144">MALTNFDTWLSGQLEQGLVDIKFAVVPGKDVSSEAVQGEFLATEMAIQAGLIKDAPKPQSAVPEGIMDVLKNVTFH</sequence>
<reference evidence="1" key="1">
    <citation type="submission" date="2019-03" db="EMBL/GenBank/DDBJ databases">
        <authorList>
            <person name="Danneels B."/>
        </authorList>
    </citation>
    <scope>NUCLEOTIDE SEQUENCE</scope>
</reference>
<name>A0A484VE72_9ZZZZ</name>
<gene>
    <name evidence="1" type="ORF">RAN3_1869</name>
</gene>